<keyword evidence="2 5" id="KW-0812">Transmembrane</keyword>
<feature type="transmembrane region" description="Helical" evidence="5">
    <location>
        <begin position="86"/>
        <end position="106"/>
    </location>
</feature>
<dbReference type="SUPFAM" id="SSF103473">
    <property type="entry name" value="MFS general substrate transporter"/>
    <property type="match status" value="1"/>
</dbReference>
<feature type="transmembrane region" description="Helical" evidence="5">
    <location>
        <begin position="141"/>
        <end position="164"/>
    </location>
</feature>
<dbReference type="InterPro" id="IPR036259">
    <property type="entry name" value="MFS_trans_sf"/>
</dbReference>
<feature type="transmembrane region" description="Helical" evidence="5">
    <location>
        <begin position="361"/>
        <end position="380"/>
    </location>
</feature>
<proteinExistence type="predicted"/>
<dbReference type="OrthoDB" id="268400at2759"/>
<feature type="transmembrane region" description="Helical" evidence="5">
    <location>
        <begin position="118"/>
        <end position="135"/>
    </location>
</feature>
<feature type="transmembrane region" description="Helical" evidence="5">
    <location>
        <begin position="176"/>
        <end position="197"/>
    </location>
</feature>
<evidence type="ECO:0000256" key="1">
    <source>
        <dbReference type="ARBA" id="ARBA00004141"/>
    </source>
</evidence>
<dbReference type="PANTHER" id="PTHR23502:SF47">
    <property type="entry name" value="MAJOR FACILITATOR SUPERFAMILY (MFS) PROFILE DOMAIN-CONTAINING PROTEIN-RELATED"/>
    <property type="match status" value="1"/>
</dbReference>
<feature type="transmembrane region" description="Helical" evidence="5">
    <location>
        <begin position="489"/>
        <end position="513"/>
    </location>
</feature>
<reference evidence="6" key="1">
    <citation type="journal article" date="2020" name="Stud. Mycol.">
        <title>101 Dothideomycetes genomes: a test case for predicting lifestyles and emergence of pathogens.</title>
        <authorList>
            <person name="Haridas S."/>
            <person name="Albert R."/>
            <person name="Binder M."/>
            <person name="Bloem J."/>
            <person name="Labutti K."/>
            <person name="Salamov A."/>
            <person name="Andreopoulos B."/>
            <person name="Baker S."/>
            <person name="Barry K."/>
            <person name="Bills G."/>
            <person name="Bluhm B."/>
            <person name="Cannon C."/>
            <person name="Castanera R."/>
            <person name="Culley D."/>
            <person name="Daum C."/>
            <person name="Ezra D."/>
            <person name="Gonzalez J."/>
            <person name="Henrissat B."/>
            <person name="Kuo A."/>
            <person name="Liang C."/>
            <person name="Lipzen A."/>
            <person name="Lutzoni F."/>
            <person name="Magnuson J."/>
            <person name="Mondo S."/>
            <person name="Nolan M."/>
            <person name="Ohm R."/>
            <person name="Pangilinan J."/>
            <person name="Park H.-J."/>
            <person name="Ramirez L."/>
            <person name="Alfaro M."/>
            <person name="Sun H."/>
            <person name="Tritt A."/>
            <person name="Yoshinaga Y."/>
            <person name="Zwiers L.-H."/>
            <person name="Turgeon B."/>
            <person name="Goodwin S."/>
            <person name="Spatafora J."/>
            <person name="Crous P."/>
            <person name="Grigoriev I."/>
        </authorList>
    </citation>
    <scope>NUCLEOTIDE SEQUENCE</scope>
    <source>
        <strain evidence="6">CBS 207.26</strain>
    </source>
</reference>
<dbReference type="EMBL" id="ML994641">
    <property type="protein sequence ID" value="KAF2183700.1"/>
    <property type="molecule type" value="Genomic_DNA"/>
</dbReference>
<evidence type="ECO:0000256" key="3">
    <source>
        <dbReference type="ARBA" id="ARBA00022989"/>
    </source>
</evidence>
<feature type="transmembrane region" description="Helical" evidence="5">
    <location>
        <begin position="424"/>
        <end position="448"/>
    </location>
</feature>
<dbReference type="PANTHER" id="PTHR23502">
    <property type="entry name" value="MAJOR FACILITATOR SUPERFAMILY"/>
    <property type="match status" value="1"/>
</dbReference>
<feature type="transmembrane region" description="Helical" evidence="5">
    <location>
        <begin position="209"/>
        <end position="227"/>
    </location>
</feature>
<dbReference type="InterPro" id="IPR011701">
    <property type="entry name" value="MFS"/>
</dbReference>
<feature type="transmembrane region" description="Helical" evidence="5">
    <location>
        <begin position="400"/>
        <end position="418"/>
    </location>
</feature>
<organism evidence="6 7">
    <name type="scientific">Zopfia rhizophila CBS 207.26</name>
    <dbReference type="NCBI Taxonomy" id="1314779"/>
    <lineage>
        <taxon>Eukaryota</taxon>
        <taxon>Fungi</taxon>
        <taxon>Dikarya</taxon>
        <taxon>Ascomycota</taxon>
        <taxon>Pezizomycotina</taxon>
        <taxon>Dothideomycetes</taxon>
        <taxon>Dothideomycetes incertae sedis</taxon>
        <taxon>Zopfiaceae</taxon>
        <taxon>Zopfia</taxon>
    </lineage>
</organism>
<name>A0A6A6E0J1_9PEZI</name>
<dbReference type="AlphaFoldDB" id="A0A6A6E0J1"/>
<keyword evidence="7" id="KW-1185">Reference proteome</keyword>
<keyword evidence="3 5" id="KW-1133">Transmembrane helix</keyword>
<feature type="transmembrane region" description="Helical" evidence="5">
    <location>
        <begin position="316"/>
        <end position="341"/>
    </location>
</feature>
<evidence type="ECO:0000256" key="4">
    <source>
        <dbReference type="ARBA" id="ARBA00023136"/>
    </source>
</evidence>
<gene>
    <name evidence="6" type="ORF">K469DRAFT_667953</name>
</gene>
<dbReference type="GO" id="GO:0005886">
    <property type="term" value="C:plasma membrane"/>
    <property type="evidence" value="ECO:0007669"/>
    <property type="project" value="TreeGrafter"/>
</dbReference>
<evidence type="ECO:0000256" key="5">
    <source>
        <dbReference type="SAM" id="Phobius"/>
    </source>
</evidence>
<dbReference type="Gene3D" id="1.20.1250.20">
    <property type="entry name" value="MFS general substrate transporter like domains"/>
    <property type="match status" value="1"/>
</dbReference>
<keyword evidence="4 5" id="KW-0472">Membrane</keyword>
<dbReference type="GO" id="GO:0022857">
    <property type="term" value="F:transmembrane transporter activity"/>
    <property type="evidence" value="ECO:0007669"/>
    <property type="project" value="InterPro"/>
</dbReference>
<accession>A0A6A6E0J1</accession>
<dbReference type="Pfam" id="PF07690">
    <property type="entry name" value="MFS_1"/>
    <property type="match status" value="1"/>
</dbReference>
<evidence type="ECO:0000313" key="7">
    <source>
        <dbReference type="Proteomes" id="UP000800200"/>
    </source>
</evidence>
<evidence type="ECO:0000256" key="2">
    <source>
        <dbReference type="ARBA" id="ARBA00022692"/>
    </source>
</evidence>
<sequence>MNERSKHDSFNLSGSVFLITSDGRTLNLPIPSESPCDPLNWSSKKRALALLSIGLYSYVGLVVTQGASLTAKGLAQEFPYEQTKPFTIESLITAPTLFMGIGAFLWVPLSCALGRRPVFVIAAVLMLLASLAAGVSKSYYQLLACVSVLGLTEGFSLSCALLMIIDLTFIHQRPSAIAMVWSVVGSFNLASLSSVPFITDHGMEWRRFFLYWSIPAGINCLTAFIFFPETYFKRPIVAFDGLTILQSATEKLTIYEDDALQDSDVSVYNKDLPSVPDRTPLRAFFAHFCLCRSTFASWKSMLLCYPQIAFCFFNPLIFWVVLNTAANFAGMMFIGATYAMVLGSPPYSLPSKLIINVNNTASVGSLIAWPLSGPLVCYILKRLSRRNKGVREAEHYLIGYILPVLAGALSTLIYGFAVHYKWHFAAFCLSYGLNAFSFSSISIANTLWVTEAFPRWAAPALVVVGGGSYIASFVMSIALVPWIAKQGYLLVGAELTVLQVVLGMVAVPAAFWGKGVRQRIHARWAERREGALRPL</sequence>
<protein>
    <submittedName>
        <fullName evidence="6">MFS general substrate transporter</fullName>
    </submittedName>
</protein>
<evidence type="ECO:0000313" key="6">
    <source>
        <dbReference type="EMBL" id="KAF2183700.1"/>
    </source>
</evidence>
<dbReference type="Proteomes" id="UP000800200">
    <property type="component" value="Unassembled WGS sequence"/>
</dbReference>
<feature type="transmembrane region" description="Helical" evidence="5">
    <location>
        <begin position="47"/>
        <end position="66"/>
    </location>
</feature>
<feature type="transmembrane region" description="Helical" evidence="5">
    <location>
        <begin position="460"/>
        <end position="483"/>
    </location>
</feature>
<comment type="subcellular location">
    <subcellularLocation>
        <location evidence="1">Membrane</location>
        <topology evidence="1">Multi-pass membrane protein</topology>
    </subcellularLocation>
</comment>